<keyword evidence="2" id="KW-1185">Reference proteome</keyword>
<gene>
    <name evidence="1" type="ORF">SHI21_13265</name>
</gene>
<dbReference type="InterPro" id="IPR001106">
    <property type="entry name" value="Aromatic_Lyase"/>
</dbReference>
<dbReference type="InterPro" id="IPR024083">
    <property type="entry name" value="Fumarase/histidase_N"/>
</dbReference>
<dbReference type="PROSITE" id="PS00488">
    <property type="entry name" value="PAL_HISTIDASE"/>
    <property type="match status" value="1"/>
</dbReference>
<proteinExistence type="predicted"/>
<accession>A0ABU5VXV4</accession>
<dbReference type="PANTHER" id="PTHR10362">
    <property type="entry name" value="HISTIDINE AMMONIA-LYASE"/>
    <property type="match status" value="1"/>
</dbReference>
<evidence type="ECO:0000313" key="1">
    <source>
        <dbReference type="EMBL" id="MEA9357188.1"/>
    </source>
</evidence>
<organism evidence="1 2">
    <name type="scientific">Bacteriovorax antarcticus</name>
    <dbReference type="NCBI Taxonomy" id="3088717"/>
    <lineage>
        <taxon>Bacteria</taxon>
        <taxon>Pseudomonadati</taxon>
        <taxon>Bdellovibrionota</taxon>
        <taxon>Bacteriovoracia</taxon>
        <taxon>Bacteriovoracales</taxon>
        <taxon>Bacteriovoracaceae</taxon>
        <taxon>Bacteriovorax</taxon>
    </lineage>
</organism>
<dbReference type="RefSeq" id="WP_323577086.1">
    <property type="nucleotide sequence ID" value="NZ_JAYGJQ010000002.1"/>
</dbReference>
<dbReference type="Proteomes" id="UP001302274">
    <property type="component" value="Unassembled WGS sequence"/>
</dbReference>
<reference evidence="1 2" key="1">
    <citation type="submission" date="2023-11" db="EMBL/GenBank/DDBJ databases">
        <title>A Novel Polar Bacteriovorax (B. antarcticus) Isolated from the Biocrust in Antarctica.</title>
        <authorList>
            <person name="Mun W."/>
            <person name="Choi S.Y."/>
            <person name="Mitchell R.J."/>
        </authorList>
    </citation>
    <scope>NUCLEOTIDE SEQUENCE [LARGE SCALE GENOMIC DNA]</scope>
    <source>
        <strain evidence="1 2">PP10</strain>
    </source>
</reference>
<dbReference type="Gene3D" id="1.20.200.10">
    <property type="entry name" value="Fumarase/aspartase (Central domain)"/>
    <property type="match status" value="1"/>
</dbReference>
<dbReference type="InterPro" id="IPR022313">
    <property type="entry name" value="Phe/His_NH3-lyase_AS"/>
</dbReference>
<sequence length="521" mass="58308">MKYVIGAKHISFADVLKMHHEEEIDFDQELIERVNKSHENFKRHFAKEIPIYGVTTGFGDSCHRSVRNEDSEILQDNLVSYLMMGTGKNLSKDVGASMLLFRIISLSRGYSGVSIELLNKMKELYNKKIFPVIPREGSLGASGDLIPLAYIANNVRGQGRVYYKNEECDLETLVASGVYTPHKLLPKEGLAMVNGTTSMTALSFHNFQLGTYLNELAMLCSGWLCLTIHGRVEAFGTLVNNEAKKFAGQSFAAEKITEILTKENYTGVSYHAINKNAEDGLTTHLVQDPYSLRCAPQVLGPVSDTLSMIEQWIEMEINGVSDNPLFDQEDRLANGGNFYGGYLAHSMDYLKICMGNIADLMDRQLTLLISEKTNRGLTPNLANWEGIDIEKRHLSHGLKGVHQNVSAITSDIMAKCIPNTIFSRSSESHNQDKVSLGMTAAVQSSEQLEVLVTVFACYLCCLAQAVDLRKIKLQGEVSKRYYDLVRSQIPFVEKDMRLDIGIMKLRDRLLVEAKERGHVFV</sequence>
<dbReference type="EMBL" id="JAYGJQ010000002">
    <property type="protein sequence ID" value="MEA9357188.1"/>
    <property type="molecule type" value="Genomic_DNA"/>
</dbReference>
<dbReference type="Pfam" id="PF00221">
    <property type="entry name" value="Lyase_aromatic"/>
    <property type="match status" value="1"/>
</dbReference>
<name>A0ABU5VXV4_9BACT</name>
<protein>
    <submittedName>
        <fullName evidence="1">Aromatic amino acid ammonia-lyase</fullName>
    </submittedName>
</protein>
<dbReference type="Gene3D" id="1.10.275.10">
    <property type="entry name" value="Fumarase/aspartase (N-terminal domain)"/>
    <property type="match status" value="1"/>
</dbReference>
<dbReference type="InterPro" id="IPR008948">
    <property type="entry name" value="L-Aspartase-like"/>
</dbReference>
<dbReference type="CDD" id="cd00332">
    <property type="entry name" value="PAL-HAL"/>
    <property type="match status" value="1"/>
</dbReference>
<dbReference type="SUPFAM" id="SSF48557">
    <property type="entry name" value="L-aspartase-like"/>
    <property type="match status" value="1"/>
</dbReference>
<evidence type="ECO:0000313" key="2">
    <source>
        <dbReference type="Proteomes" id="UP001302274"/>
    </source>
</evidence>
<comment type="caution">
    <text evidence="1">The sequence shown here is derived from an EMBL/GenBank/DDBJ whole genome shotgun (WGS) entry which is preliminary data.</text>
</comment>